<keyword evidence="5" id="KW-0808">Transferase</keyword>
<dbReference type="InterPro" id="IPR004358">
    <property type="entry name" value="Sig_transdc_His_kin-like_C"/>
</dbReference>
<dbReference type="InterPro" id="IPR050351">
    <property type="entry name" value="BphY/WalK/GraS-like"/>
</dbReference>
<dbReference type="PROSITE" id="PS50113">
    <property type="entry name" value="PAC"/>
    <property type="match status" value="1"/>
</dbReference>
<dbReference type="RefSeq" id="WP_066754065.1">
    <property type="nucleotide sequence ID" value="NZ_JBHUMB010000005.1"/>
</dbReference>
<keyword evidence="9 16" id="KW-0067">ATP-binding</keyword>
<comment type="subcellular location">
    <subcellularLocation>
        <location evidence="2">Membrane</location>
        <topology evidence="2">Multi-pass membrane protein</topology>
    </subcellularLocation>
</comment>
<dbReference type="CDD" id="cd00130">
    <property type="entry name" value="PAS"/>
    <property type="match status" value="1"/>
</dbReference>
<dbReference type="PRINTS" id="PR00344">
    <property type="entry name" value="BCTRLSENSOR"/>
</dbReference>
<dbReference type="CDD" id="cd00075">
    <property type="entry name" value="HATPase"/>
    <property type="match status" value="1"/>
</dbReference>
<dbReference type="InterPro" id="IPR000700">
    <property type="entry name" value="PAS-assoc_C"/>
</dbReference>
<dbReference type="Gene3D" id="1.10.287.130">
    <property type="match status" value="1"/>
</dbReference>
<keyword evidence="8" id="KW-0418">Kinase</keyword>
<gene>
    <name evidence="16" type="ORF">ACFSQ6_03195</name>
</gene>
<evidence type="ECO:0000256" key="8">
    <source>
        <dbReference type="ARBA" id="ARBA00022777"/>
    </source>
</evidence>
<sequence length="496" mass="55386">MIDSERGFENLISQAPVAILLTKGEDYIVSKINSTMLAILQKDETIIGKPLFELIPELKGQPVAKMLIETYEYGVSHVETSHPVTLVRDGEAQECFFNYNFTPYLENGKVIGVIDVAVEVTDQVLAIRDHENTIAEKVVLEETLRNSEKRLQGILETMAEGVGIVDSMGQMVYANPMAQQILGLTLSDIEDRTYNDPRWQNLRLDGTPLPHEEHPMTIMMTTGKNVFDREIGVQPPEGDRQYISINAAPIFDENGNLTGGIGTFMNVTSRRLISQGKDDFISIASHEIKNPVTSLKASLQLLERAHSRLPEESRTKLISQSLRSLENLSRLIHDLLDASRMEQGQLRMQKSAVSIDEIFDDCCSHIARSSRQRLIFEGEKHLIVNADGQQIGQVLSNLISNAIKYAPDSAEIIVNVSQIKGDQIKICVKDSGPGIPPEKLNHLFDRYYRTNYEGQKYTGLGLGLYISAEIVKNHDGEIGVESEVDKGSTFWFTLPS</sequence>
<evidence type="ECO:0000256" key="9">
    <source>
        <dbReference type="ARBA" id="ARBA00022840"/>
    </source>
</evidence>
<feature type="domain" description="PAC" evidence="15">
    <location>
        <begin position="227"/>
        <end position="279"/>
    </location>
</feature>
<dbReference type="PANTHER" id="PTHR42878">
    <property type="entry name" value="TWO-COMPONENT HISTIDINE KINASE"/>
    <property type="match status" value="1"/>
</dbReference>
<evidence type="ECO:0000313" key="16">
    <source>
        <dbReference type="EMBL" id="MFD2742391.1"/>
    </source>
</evidence>
<evidence type="ECO:0000256" key="5">
    <source>
        <dbReference type="ARBA" id="ARBA00022679"/>
    </source>
</evidence>
<evidence type="ECO:0000259" key="14">
    <source>
        <dbReference type="PROSITE" id="PS50112"/>
    </source>
</evidence>
<dbReference type="PROSITE" id="PS50112">
    <property type="entry name" value="PAS"/>
    <property type="match status" value="1"/>
</dbReference>
<dbReference type="InterPro" id="IPR003594">
    <property type="entry name" value="HATPase_dom"/>
</dbReference>
<dbReference type="InterPro" id="IPR013767">
    <property type="entry name" value="PAS_fold"/>
</dbReference>
<dbReference type="Gene3D" id="3.30.565.10">
    <property type="entry name" value="Histidine kinase-like ATPase, C-terminal domain"/>
    <property type="match status" value="1"/>
</dbReference>
<dbReference type="Pfam" id="PF00989">
    <property type="entry name" value="PAS"/>
    <property type="match status" value="1"/>
</dbReference>
<keyword evidence="12" id="KW-0472">Membrane</keyword>
<evidence type="ECO:0000256" key="2">
    <source>
        <dbReference type="ARBA" id="ARBA00004141"/>
    </source>
</evidence>
<dbReference type="SMART" id="SM00091">
    <property type="entry name" value="PAS"/>
    <property type="match status" value="2"/>
</dbReference>
<dbReference type="InterPro" id="IPR036890">
    <property type="entry name" value="HATPase_C_sf"/>
</dbReference>
<keyword evidence="4" id="KW-0597">Phosphoprotein</keyword>
<dbReference type="SMART" id="SM00387">
    <property type="entry name" value="HATPase_c"/>
    <property type="match status" value="1"/>
</dbReference>
<dbReference type="Gene3D" id="3.30.450.20">
    <property type="entry name" value="PAS domain"/>
    <property type="match status" value="2"/>
</dbReference>
<dbReference type="PANTHER" id="PTHR42878:SF7">
    <property type="entry name" value="SENSOR HISTIDINE KINASE GLRK"/>
    <property type="match status" value="1"/>
</dbReference>
<organism evidence="16 17">
    <name type="scientific">Sphingobacterium populi</name>
    <dbReference type="NCBI Taxonomy" id="1812824"/>
    <lineage>
        <taxon>Bacteria</taxon>
        <taxon>Pseudomonadati</taxon>
        <taxon>Bacteroidota</taxon>
        <taxon>Sphingobacteriia</taxon>
        <taxon>Sphingobacteriales</taxon>
        <taxon>Sphingobacteriaceae</taxon>
        <taxon>Sphingobacterium</taxon>
    </lineage>
</organism>
<dbReference type="CDD" id="cd00082">
    <property type="entry name" value="HisKA"/>
    <property type="match status" value="1"/>
</dbReference>
<dbReference type="EC" id="2.7.13.3" evidence="3"/>
<comment type="catalytic activity">
    <reaction evidence="1">
        <text>ATP + protein L-histidine = ADP + protein N-phospho-L-histidine.</text>
        <dbReference type="EC" id="2.7.13.3"/>
    </reaction>
</comment>
<dbReference type="NCBIfam" id="TIGR00229">
    <property type="entry name" value="sensory_box"/>
    <property type="match status" value="1"/>
</dbReference>
<dbReference type="InterPro" id="IPR005467">
    <property type="entry name" value="His_kinase_dom"/>
</dbReference>
<keyword evidence="6" id="KW-0812">Transmembrane</keyword>
<accession>A0ABW5UB76</accession>
<dbReference type="SUPFAM" id="SSF55874">
    <property type="entry name" value="ATPase domain of HSP90 chaperone/DNA topoisomerase II/histidine kinase"/>
    <property type="match status" value="1"/>
</dbReference>
<dbReference type="Proteomes" id="UP001597418">
    <property type="component" value="Unassembled WGS sequence"/>
</dbReference>
<feature type="domain" description="Histidine kinase" evidence="13">
    <location>
        <begin position="283"/>
        <end position="496"/>
    </location>
</feature>
<dbReference type="Pfam" id="PF02518">
    <property type="entry name" value="HATPase_c"/>
    <property type="match status" value="1"/>
</dbReference>
<evidence type="ECO:0000259" key="13">
    <source>
        <dbReference type="PROSITE" id="PS50109"/>
    </source>
</evidence>
<dbReference type="InterPro" id="IPR013656">
    <property type="entry name" value="PAS_4"/>
</dbReference>
<evidence type="ECO:0000256" key="1">
    <source>
        <dbReference type="ARBA" id="ARBA00000085"/>
    </source>
</evidence>
<dbReference type="SMART" id="SM00388">
    <property type="entry name" value="HisKA"/>
    <property type="match status" value="1"/>
</dbReference>
<dbReference type="SUPFAM" id="SSF55785">
    <property type="entry name" value="PYP-like sensor domain (PAS domain)"/>
    <property type="match status" value="2"/>
</dbReference>
<evidence type="ECO:0000313" key="17">
    <source>
        <dbReference type="Proteomes" id="UP001597418"/>
    </source>
</evidence>
<dbReference type="InterPro" id="IPR000014">
    <property type="entry name" value="PAS"/>
</dbReference>
<evidence type="ECO:0000256" key="10">
    <source>
        <dbReference type="ARBA" id="ARBA00022989"/>
    </source>
</evidence>
<evidence type="ECO:0000256" key="11">
    <source>
        <dbReference type="ARBA" id="ARBA00023012"/>
    </source>
</evidence>
<name>A0ABW5UB76_9SPHI</name>
<keyword evidence="17" id="KW-1185">Reference proteome</keyword>
<evidence type="ECO:0000256" key="4">
    <source>
        <dbReference type="ARBA" id="ARBA00022553"/>
    </source>
</evidence>
<evidence type="ECO:0000256" key="3">
    <source>
        <dbReference type="ARBA" id="ARBA00012438"/>
    </source>
</evidence>
<keyword evidence="10" id="KW-1133">Transmembrane helix</keyword>
<dbReference type="InterPro" id="IPR003661">
    <property type="entry name" value="HisK_dim/P_dom"/>
</dbReference>
<protein>
    <recommendedName>
        <fullName evidence="3">histidine kinase</fullName>
        <ecNumber evidence="3">2.7.13.3</ecNumber>
    </recommendedName>
</protein>
<evidence type="ECO:0000256" key="6">
    <source>
        <dbReference type="ARBA" id="ARBA00022692"/>
    </source>
</evidence>
<dbReference type="InterPro" id="IPR036097">
    <property type="entry name" value="HisK_dim/P_sf"/>
</dbReference>
<proteinExistence type="predicted"/>
<dbReference type="SUPFAM" id="SSF47384">
    <property type="entry name" value="Homodimeric domain of signal transducing histidine kinase"/>
    <property type="match status" value="1"/>
</dbReference>
<dbReference type="Pfam" id="PF00512">
    <property type="entry name" value="HisKA"/>
    <property type="match status" value="1"/>
</dbReference>
<evidence type="ECO:0000256" key="12">
    <source>
        <dbReference type="ARBA" id="ARBA00023136"/>
    </source>
</evidence>
<dbReference type="EMBL" id="JBHUMB010000005">
    <property type="protein sequence ID" value="MFD2742391.1"/>
    <property type="molecule type" value="Genomic_DNA"/>
</dbReference>
<evidence type="ECO:0000256" key="7">
    <source>
        <dbReference type="ARBA" id="ARBA00022741"/>
    </source>
</evidence>
<keyword evidence="7" id="KW-0547">Nucleotide-binding</keyword>
<feature type="domain" description="PAS" evidence="14">
    <location>
        <begin position="147"/>
        <end position="193"/>
    </location>
</feature>
<evidence type="ECO:0000259" key="15">
    <source>
        <dbReference type="PROSITE" id="PS50113"/>
    </source>
</evidence>
<dbReference type="PROSITE" id="PS50109">
    <property type="entry name" value="HIS_KIN"/>
    <property type="match status" value="1"/>
</dbReference>
<dbReference type="InterPro" id="IPR035965">
    <property type="entry name" value="PAS-like_dom_sf"/>
</dbReference>
<keyword evidence="11" id="KW-0902">Two-component regulatory system</keyword>
<dbReference type="GO" id="GO:0005524">
    <property type="term" value="F:ATP binding"/>
    <property type="evidence" value="ECO:0007669"/>
    <property type="project" value="UniProtKB-KW"/>
</dbReference>
<comment type="caution">
    <text evidence="16">The sequence shown here is derived from an EMBL/GenBank/DDBJ whole genome shotgun (WGS) entry which is preliminary data.</text>
</comment>
<dbReference type="Pfam" id="PF08448">
    <property type="entry name" value="PAS_4"/>
    <property type="match status" value="1"/>
</dbReference>
<reference evidence="17" key="1">
    <citation type="journal article" date="2019" name="Int. J. Syst. Evol. Microbiol.">
        <title>The Global Catalogue of Microorganisms (GCM) 10K type strain sequencing project: providing services to taxonomists for standard genome sequencing and annotation.</title>
        <authorList>
            <consortium name="The Broad Institute Genomics Platform"/>
            <consortium name="The Broad Institute Genome Sequencing Center for Infectious Disease"/>
            <person name="Wu L."/>
            <person name="Ma J."/>
        </authorList>
    </citation>
    <scope>NUCLEOTIDE SEQUENCE [LARGE SCALE GENOMIC DNA]</scope>
    <source>
        <strain evidence="17">KCTC 42247</strain>
    </source>
</reference>